<feature type="compositionally biased region" description="Basic and acidic residues" evidence="1">
    <location>
        <begin position="92"/>
        <end position="116"/>
    </location>
</feature>
<feature type="compositionally biased region" description="Basic and acidic residues" evidence="1">
    <location>
        <begin position="237"/>
        <end position="248"/>
    </location>
</feature>
<feature type="region of interest" description="Disordered" evidence="1">
    <location>
        <begin position="140"/>
        <end position="159"/>
    </location>
</feature>
<evidence type="ECO:0000313" key="2">
    <source>
        <dbReference type="EMBL" id="KAF2836461.1"/>
    </source>
</evidence>
<gene>
    <name evidence="2" type="ORF">M501DRAFT_996641</name>
</gene>
<proteinExistence type="predicted"/>
<name>A0A9P4S5E3_9PEZI</name>
<accession>A0A9P4S5E3</accession>
<protein>
    <submittedName>
        <fullName evidence="2">Uncharacterized protein</fullName>
    </submittedName>
</protein>
<evidence type="ECO:0000313" key="3">
    <source>
        <dbReference type="Proteomes" id="UP000799429"/>
    </source>
</evidence>
<feature type="region of interest" description="Disordered" evidence="1">
    <location>
        <begin position="81"/>
        <end position="120"/>
    </location>
</feature>
<organism evidence="2 3">
    <name type="scientific">Patellaria atrata CBS 101060</name>
    <dbReference type="NCBI Taxonomy" id="1346257"/>
    <lineage>
        <taxon>Eukaryota</taxon>
        <taxon>Fungi</taxon>
        <taxon>Dikarya</taxon>
        <taxon>Ascomycota</taxon>
        <taxon>Pezizomycotina</taxon>
        <taxon>Dothideomycetes</taxon>
        <taxon>Dothideomycetes incertae sedis</taxon>
        <taxon>Patellariales</taxon>
        <taxon>Patellariaceae</taxon>
        <taxon>Patellaria</taxon>
    </lineage>
</organism>
<dbReference type="EMBL" id="MU006103">
    <property type="protein sequence ID" value="KAF2836461.1"/>
    <property type="molecule type" value="Genomic_DNA"/>
</dbReference>
<dbReference type="AlphaFoldDB" id="A0A9P4S5E3"/>
<dbReference type="Proteomes" id="UP000799429">
    <property type="component" value="Unassembled WGS sequence"/>
</dbReference>
<comment type="caution">
    <text evidence="2">The sequence shown here is derived from an EMBL/GenBank/DDBJ whole genome shotgun (WGS) entry which is preliminary data.</text>
</comment>
<feature type="compositionally biased region" description="Low complexity" evidence="1">
    <location>
        <begin position="149"/>
        <end position="159"/>
    </location>
</feature>
<sequence>MDLVEVASRCSIQACHGGPAIECPYHEYWRYTESRSGPHSPASILRAKRGKARDVVRATAAQGTAHSFTVTIMRFANALGGKGKGKGKAKKGLVDEREDKDEQASIGSEAERELRPALKSCASPKKRSLNVLNDIFGRKKRRKANNEASSSSCSGSRVSPTLDLKIETALEELENAIITEDNVPSCPPIVREHHGSFQSYRQENYNGESSGAMYASDVSSTVSCDDLQDELSDTSEEPSRTAFEEDRCQGIPPEMSGAVDEMLAPGEVVLGQWGPNSVQGGRRRESPVKAFFGRIARRLSGSPC</sequence>
<keyword evidence="3" id="KW-1185">Reference proteome</keyword>
<evidence type="ECO:0000256" key="1">
    <source>
        <dbReference type="SAM" id="MobiDB-lite"/>
    </source>
</evidence>
<reference evidence="2" key="1">
    <citation type="journal article" date="2020" name="Stud. Mycol.">
        <title>101 Dothideomycetes genomes: a test case for predicting lifestyles and emergence of pathogens.</title>
        <authorList>
            <person name="Haridas S."/>
            <person name="Albert R."/>
            <person name="Binder M."/>
            <person name="Bloem J."/>
            <person name="Labutti K."/>
            <person name="Salamov A."/>
            <person name="Andreopoulos B."/>
            <person name="Baker S."/>
            <person name="Barry K."/>
            <person name="Bills G."/>
            <person name="Bluhm B."/>
            <person name="Cannon C."/>
            <person name="Castanera R."/>
            <person name="Culley D."/>
            <person name="Daum C."/>
            <person name="Ezra D."/>
            <person name="Gonzalez J."/>
            <person name="Henrissat B."/>
            <person name="Kuo A."/>
            <person name="Liang C."/>
            <person name="Lipzen A."/>
            <person name="Lutzoni F."/>
            <person name="Magnuson J."/>
            <person name="Mondo S."/>
            <person name="Nolan M."/>
            <person name="Ohm R."/>
            <person name="Pangilinan J."/>
            <person name="Park H.-J."/>
            <person name="Ramirez L."/>
            <person name="Alfaro M."/>
            <person name="Sun H."/>
            <person name="Tritt A."/>
            <person name="Yoshinaga Y."/>
            <person name="Zwiers L.-H."/>
            <person name="Turgeon B."/>
            <person name="Goodwin S."/>
            <person name="Spatafora J."/>
            <person name="Crous P."/>
            <person name="Grigoriev I."/>
        </authorList>
    </citation>
    <scope>NUCLEOTIDE SEQUENCE</scope>
    <source>
        <strain evidence="2">CBS 101060</strain>
    </source>
</reference>
<feature type="region of interest" description="Disordered" evidence="1">
    <location>
        <begin position="231"/>
        <end position="251"/>
    </location>
</feature>